<dbReference type="EMBL" id="JXTB01000122">
    <property type="protein sequence ID" value="PON61322.1"/>
    <property type="molecule type" value="Genomic_DNA"/>
</dbReference>
<evidence type="ECO:0000313" key="2">
    <source>
        <dbReference type="Proteomes" id="UP000237105"/>
    </source>
</evidence>
<evidence type="ECO:0000313" key="1">
    <source>
        <dbReference type="EMBL" id="PON61322.1"/>
    </source>
</evidence>
<dbReference type="AlphaFoldDB" id="A0A2P5CJW8"/>
<protein>
    <submittedName>
        <fullName evidence="1">Uncharacterized protein</fullName>
    </submittedName>
</protein>
<organism evidence="1 2">
    <name type="scientific">Parasponia andersonii</name>
    <name type="common">Sponia andersonii</name>
    <dbReference type="NCBI Taxonomy" id="3476"/>
    <lineage>
        <taxon>Eukaryota</taxon>
        <taxon>Viridiplantae</taxon>
        <taxon>Streptophyta</taxon>
        <taxon>Embryophyta</taxon>
        <taxon>Tracheophyta</taxon>
        <taxon>Spermatophyta</taxon>
        <taxon>Magnoliopsida</taxon>
        <taxon>eudicotyledons</taxon>
        <taxon>Gunneridae</taxon>
        <taxon>Pentapetalae</taxon>
        <taxon>rosids</taxon>
        <taxon>fabids</taxon>
        <taxon>Rosales</taxon>
        <taxon>Cannabaceae</taxon>
        <taxon>Parasponia</taxon>
    </lineage>
</organism>
<dbReference type="Proteomes" id="UP000237105">
    <property type="component" value="Unassembled WGS sequence"/>
</dbReference>
<keyword evidence="2" id="KW-1185">Reference proteome</keyword>
<reference evidence="2" key="1">
    <citation type="submission" date="2016-06" db="EMBL/GenBank/DDBJ databases">
        <title>Parallel loss of symbiosis genes in relatives of nitrogen-fixing non-legume Parasponia.</title>
        <authorList>
            <person name="Van Velzen R."/>
            <person name="Holmer R."/>
            <person name="Bu F."/>
            <person name="Rutten L."/>
            <person name="Van Zeijl A."/>
            <person name="Liu W."/>
            <person name="Santuari L."/>
            <person name="Cao Q."/>
            <person name="Sharma T."/>
            <person name="Shen D."/>
            <person name="Roswanjaya Y."/>
            <person name="Wardhani T."/>
            <person name="Kalhor M.S."/>
            <person name="Jansen J."/>
            <person name="Van den Hoogen J."/>
            <person name="Gungor B."/>
            <person name="Hartog M."/>
            <person name="Hontelez J."/>
            <person name="Verver J."/>
            <person name="Yang W.-C."/>
            <person name="Schijlen E."/>
            <person name="Repin R."/>
            <person name="Schilthuizen M."/>
            <person name="Schranz E."/>
            <person name="Heidstra R."/>
            <person name="Miyata K."/>
            <person name="Fedorova E."/>
            <person name="Kohlen W."/>
            <person name="Bisseling T."/>
            <person name="Smit S."/>
            <person name="Geurts R."/>
        </authorList>
    </citation>
    <scope>NUCLEOTIDE SEQUENCE [LARGE SCALE GENOMIC DNA]</scope>
    <source>
        <strain evidence="2">cv. WU1-14</strain>
    </source>
</reference>
<gene>
    <name evidence="1" type="ORF">PanWU01x14_146990</name>
</gene>
<sequence>MSIWTSNFFKDRPPDVCSPVERHVAIAMWGDPPTREFNVLDCLHDSPNPHTDCVASFEWVPLVICGTFLAAGSSQTLL</sequence>
<accession>A0A2P5CJW8</accession>
<name>A0A2P5CJW8_PARAD</name>
<proteinExistence type="predicted"/>
<comment type="caution">
    <text evidence="1">The sequence shown here is derived from an EMBL/GenBank/DDBJ whole genome shotgun (WGS) entry which is preliminary data.</text>
</comment>